<comment type="subcellular location">
    <subcellularLocation>
        <location evidence="1">Membrane</location>
        <topology evidence="1">Multi-pass membrane protein</topology>
    </subcellularLocation>
</comment>
<organism evidence="8 9">
    <name type="scientific">Silurus meridionalis</name>
    <name type="common">Southern catfish</name>
    <name type="synonym">Silurus soldatovi meridionalis</name>
    <dbReference type="NCBI Taxonomy" id="175797"/>
    <lineage>
        <taxon>Eukaryota</taxon>
        <taxon>Metazoa</taxon>
        <taxon>Chordata</taxon>
        <taxon>Craniata</taxon>
        <taxon>Vertebrata</taxon>
        <taxon>Euteleostomi</taxon>
        <taxon>Actinopterygii</taxon>
        <taxon>Neopterygii</taxon>
        <taxon>Teleostei</taxon>
        <taxon>Ostariophysi</taxon>
        <taxon>Siluriformes</taxon>
        <taxon>Siluridae</taxon>
        <taxon>Silurus</taxon>
    </lineage>
</organism>
<keyword evidence="4 7" id="KW-0812">Transmembrane</keyword>
<accession>A0A8T0B9V5</accession>
<evidence type="ECO:0000313" key="9">
    <source>
        <dbReference type="Proteomes" id="UP000606274"/>
    </source>
</evidence>
<comment type="similarity">
    <text evidence="2">Belongs to the chloride channel MCLC family.</text>
</comment>
<evidence type="ECO:0000256" key="7">
    <source>
        <dbReference type="SAM" id="Phobius"/>
    </source>
</evidence>
<reference evidence="8" key="1">
    <citation type="submission" date="2020-08" db="EMBL/GenBank/DDBJ databases">
        <title>Chromosome-level assembly of Southern catfish (Silurus meridionalis) provides insights into visual adaptation to the nocturnal and benthic lifestyles.</title>
        <authorList>
            <person name="Zhang Y."/>
            <person name="Wang D."/>
            <person name="Peng Z."/>
        </authorList>
    </citation>
    <scope>NUCLEOTIDE SEQUENCE</scope>
    <source>
        <strain evidence="8">SWU-2019-XX</strain>
        <tissue evidence="8">Muscle</tissue>
    </source>
</reference>
<evidence type="ECO:0000256" key="4">
    <source>
        <dbReference type="ARBA" id="ARBA00022692"/>
    </source>
</evidence>
<dbReference type="InterPro" id="IPR009231">
    <property type="entry name" value="Chloride_chnl_CLIC-like"/>
</dbReference>
<dbReference type="GO" id="GO:0016020">
    <property type="term" value="C:membrane"/>
    <property type="evidence" value="ECO:0007669"/>
    <property type="project" value="UniProtKB-SubCell"/>
</dbReference>
<evidence type="ECO:0000313" key="8">
    <source>
        <dbReference type="EMBL" id="KAF7703642.1"/>
    </source>
</evidence>
<keyword evidence="9" id="KW-1185">Reference proteome</keyword>
<keyword evidence="6 7" id="KW-0472">Membrane</keyword>
<dbReference type="GO" id="GO:0005783">
    <property type="term" value="C:endoplasmic reticulum"/>
    <property type="evidence" value="ECO:0007669"/>
    <property type="project" value="TreeGrafter"/>
</dbReference>
<dbReference type="Proteomes" id="UP000606274">
    <property type="component" value="Unassembled WGS sequence"/>
</dbReference>
<evidence type="ECO:0000256" key="2">
    <source>
        <dbReference type="ARBA" id="ARBA00005944"/>
    </source>
</evidence>
<keyword evidence="5 7" id="KW-1133">Transmembrane helix</keyword>
<name>A0A8T0B9V5_SILME</name>
<dbReference type="EMBL" id="JABFDY010000009">
    <property type="protein sequence ID" value="KAF7703642.1"/>
    <property type="molecule type" value="Genomic_DNA"/>
</dbReference>
<gene>
    <name evidence="8" type="ORF">HF521_022649</name>
</gene>
<dbReference type="PANTHER" id="PTHR34093:SF1">
    <property type="entry name" value="CHLORIDE CHANNEL CLIC-LIKE PROTEIN 1"/>
    <property type="match status" value="1"/>
</dbReference>
<evidence type="ECO:0000256" key="5">
    <source>
        <dbReference type="ARBA" id="ARBA00022989"/>
    </source>
</evidence>
<protein>
    <recommendedName>
        <fullName evidence="3">Chloride channel CLIC-like protein 1</fullName>
    </recommendedName>
</protein>
<dbReference type="Pfam" id="PF05934">
    <property type="entry name" value="MCLC"/>
    <property type="match status" value="1"/>
</dbReference>
<dbReference type="GO" id="GO:0005254">
    <property type="term" value="F:chloride channel activity"/>
    <property type="evidence" value="ECO:0007669"/>
    <property type="project" value="TreeGrafter"/>
</dbReference>
<evidence type="ECO:0000256" key="1">
    <source>
        <dbReference type="ARBA" id="ARBA00004141"/>
    </source>
</evidence>
<dbReference type="AlphaFoldDB" id="A0A8T0B9V5"/>
<dbReference type="PANTHER" id="PTHR34093">
    <property type="entry name" value="CHLORIDE CHANNEL CLIC-LIKE PROTEIN 1"/>
    <property type="match status" value="1"/>
</dbReference>
<comment type="caution">
    <text evidence="8">The sequence shown here is derived from an EMBL/GenBank/DDBJ whole genome shotgun (WGS) entry which is preliminary data.</text>
</comment>
<evidence type="ECO:0000256" key="3">
    <source>
        <dbReference type="ARBA" id="ARBA00015571"/>
    </source>
</evidence>
<feature type="transmembrane region" description="Helical" evidence="7">
    <location>
        <begin position="83"/>
        <end position="104"/>
    </location>
</feature>
<proteinExistence type="inferred from homology"/>
<evidence type="ECO:0000256" key="6">
    <source>
        <dbReference type="ARBA" id="ARBA00023136"/>
    </source>
</evidence>
<sequence length="121" mass="13773">METVKAVRFFRRGRGFVHIVGWMIRTEDPCKQYYETLIVNPILRVSPKKVLEMTMTALITDPLEHLAQGIDAFLRVLLDPLPIRLHISVLLVFVLSIMVFMYCAGQAAVHHAFLGPLRGGR</sequence>